<evidence type="ECO:0000313" key="1">
    <source>
        <dbReference type="EMBL" id="MFB9095808.1"/>
    </source>
</evidence>
<dbReference type="Proteomes" id="UP001589607">
    <property type="component" value="Unassembled WGS sequence"/>
</dbReference>
<protein>
    <submittedName>
        <fullName evidence="1">Uncharacterized protein</fullName>
    </submittedName>
</protein>
<name>A0ABV5GKG3_9FLAO</name>
<proteinExistence type="predicted"/>
<accession>A0ABV5GKG3</accession>
<sequence length="192" mass="22938">MGGYYFPKIQGEIFGLKTGLLTDLIVCEHTCSINYPKKKEQWLLGYDIGFNKGQNIRNYIKEKSKEENFEMNIKAVLFLQKQMPNYGNFKNELDEYLKNIDKWDKSKIELTTILHANQLLLEEKLQRSLNLISCYYKNNYRLATQMKFHLLENQLSKIRVAKQKQEIDSRNYLIQKTEIQSKFKNWLNEVHK</sequence>
<dbReference type="EMBL" id="JBHMEY010000010">
    <property type="protein sequence ID" value="MFB9095808.1"/>
    <property type="molecule type" value="Genomic_DNA"/>
</dbReference>
<gene>
    <name evidence="1" type="ORF">ACFFVF_04725</name>
</gene>
<evidence type="ECO:0000313" key="2">
    <source>
        <dbReference type="Proteomes" id="UP001589607"/>
    </source>
</evidence>
<dbReference type="RefSeq" id="WP_236456514.1">
    <property type="nucleotide sequence ID" value="NZ_CBCSGE010000011.1"/>
</dbReference>
<comment type="caution">
    <text evidence="1">The sequence shown here is derived from an EMBL/GenBank/DDBJ whole genome shotgun (WGS) entry which is preliminary data.</text>
</comment>
<reference evidence="1 2" key="1">
    <citation type="submission" date="2024-09" db="EMBL/GenBank/DDBJ databases">
        <authorList>
            <person name="Sun Q."/>
            <person name="Mori K."/>
        </authorList>
    </citation>
    <scope>NUCLEOTIDE SEQUENCE [LARGE SCALE GENOMIC DNA]</scope>
    <source>
        <strain evidence="1 2">CECT 7955</strain>
    </source>
</reference>
<organism evidence="1 2">
    <name type="scientific">Flavobacterium jumunjinense</name>
    <dbReference type="NCBI Taxonomy" id="998845"/>
    <lineage>
        <taxon>Bacteria</taxon>
        <taxon>Pseudomonadati</taxon>
        <taxon>Bacteroidota</taxon>
        <taxon>Flavobacteriia</taxon>
        <taxon>Flavobacteriales</taxon>
        <taxon>Flavobacteriaceae</taxon>
        <taxon>Flavobacterium</taxon>
    </lineage>
</organism>
<keyword evidence="2" id="KW-1185">Reference proteome</keyword>